<dbReference type="Proteomes" id="UP000001136">
    <property type="component" value="Chromosome"/>
</dbReference>
<evidence type="ECO:0000313" key="2">
    <source>
        <dbReference type="Proteomes" id="UP000001136"/>
    </source>
</evidence>
<accession>A8EVD3</accession>
<dbReference type="AlphaFoldDB" id="A8EVD3"/>
<dbReference type="STRING" id="367737.Abu_1659"/>
<dbReference type="HOGENOM" id="CLU_1358128_0_0_7"/>
<sequence>MNKIYKYDIETKEFREELEINENYGSNLPFTTSIKPKSTKAGFTQCFNETSSKWEYVEDNREKTAYSKTTKEELKVDYLGKIKDEHTLLEPKQFDKWDEASKSWIEDEILKNEYLTLQKKAKKVEQLNTLVVTTSQGNIFDGNETARLNMVSAIQSAELLGQISNNWKLADNTVKEISLNELKEALALSIQKVGEIVTNAG</sequence>
<dbReference type="RefSeq" id="WP_012147636.1">
    <property type="nucleotide sequence ID" value="NC_009850.1"/>
</dbReference>
<reference evidence="1 2" key="1">
    <citation type="journal article" date="2007" name="PLoS ONE">
        <title>The complete genome sequence and analysis of the Epsilonproteobacterium Arcobacter butzleri.</title>
        <authorList>
            <person name="Miller W.G."/>
            <person name="Parker C.T."/>
            <person name="Rubenfield M."/>
            <person name="Mendz G.L."/>
            <person name="Woesten M.M.S.M."/>
            <person name="Ussery D.W."/>
            <person name="Stolz J.F."/>
            <person name="Binnewies T.T."/>
            <person name="Hallin P.F."/>
            <person name="Wang G."/>
            <person name="Malek J.A."/>
            <person name="Rogosin A."/>
            <person name="Stanker L.H."/>
            <person name="Mandrell R.E."/>
        </authorList>
    </citation>
    <scope>NUCLEOTIDE SEQUENCE [LARGE SCALE GENOMIC DNA]</scope>
    <source>
        <strain evidence="1 2">RM4018</strain>
    </source>
</reference>
<keyword evidence="2" id="KW-1185">Reference proteome</keyword>
<gene>
    <name evidence="1" type="ordered locus">Abu_1659</name>
</gene>
<dbReference type="EMBL" id="CP000361">
    <property type="protein sequence ID" value="ABV67906.1"/>
    <property type="molecule type" value="Genomic_DNA"/>
</dbReference>
<proteinExistence type="predicted"/>
<dbReference type="GeneID" id="25119912"/>
<protein>
    <submittedName>
        <fullName evidence="1">Tail fiber assembly protein</fullName>
    </submittedName>
</protein>
<organism evidence="1 2">
    <name type="scientific">Aliarcobacter butzleri (strain RM4018)</name>
    <name type="common">Arcobacter butzleri</name>
    <dbReference type="NCBI Taxonomy" id="367737"/>
    <lineage>
        <taxon>Bacteria</taxon>
        <taxon>Pseudomonadati</taxon>
        <taxon>Campylobacterota</taxon>
        <taxon>Epsilonproteobacteria</taxon>
        <taxon>Campylobacterales</taxon>
        <taxon>Arcobacteraceae</taxon>
        <taxon>Aliarcobacter</taxon>
    </lineage>
</organism>
<evidence type="ECO:0000313" key="1">
    <source>
        <dbReference type="EMBL" id="ABV67906.1"/>
    </source>
</evidence>
<dbReference type="KEGG" id="abu:Abu_1659"/>
<name>A8EVD3_ALIB4</name>